<organism evidence="1 2">
    <name type="scientific">Corynebacterium variabile (strain DSM 44702 / CIP 107183 / JCM 12073 / NCIMB 30131)</name>
    <name type="common">Corynebacterium mooreparkense</name>
    <dbReference type="NCBI Taxonomy" id="858619"/>
    <lineage>
        <taxon>Bacteria</taxon>
        <taxon>Bacillati</taxon>
        <taxon>Actinomycetota</taxon>
        <taxon>Actinomycetes</taxon>
        <taxon>Mycobacteriales</taxon>
        <taxon>Corynebacteriaceae</taxon>
        <taxon>Corynebacterium</taxon>
    </lineage>
</organism>
<evidence type="ECO:0000313" key="1">
    <source>
        <dbReference type="EMBL" id="AEK35397.1"/>
    </source>
</evidence>
<dbReference type="STRING" id="858619.CVAR_0052"/>
<dbReference type="AlphaFoldDB" id="G0H9T5"/>
<name>G0H9T5_CORVD</name>
<gene>
    <name evidence="1" type="ordered locus">CVAR_0052</name>
</gene>
<sequence>MPHLWWDLRGTLHLTVHDGAGPRIHHITAGTAVSVDSGMRITVRRSTGTTALGFPVPDDATLPFTPDCPVTCADLTDVADIWHGRLIATFADSLYYLSTATGVEVGDSSLRPRMPDDPAARTAARILLTGGDLSVAGLADAVYVSRRPSTVAFSRRPV</sequence>
<dbReference type="HOGENOM" id="CLU_1666469_0_0_11"/>
<proteinExistence type="predicted"/>
<dbReference type="RefSeq" id="WP_014008591.1">
    <property type="nucleotide sequence ID" value="NC_015859.1"/>
</dbReference>
<dbReference type="Proteomes" id="UP000006659">
    <property type="component" value="Chromosome"/>
</dbReference>
<dbReference type="EMBL" id="CP002917">
    <property type="protein sequence ID" value="AEK35397.1"/>
    <property type="molecule type" value="Genomic_DNA"/>
</dbReference>
<dbReference type="KEGG" id="cva:CVAR_0052"/>
<protein>
    <submittedName>
        <fullName evidence="1">Uncharacterized protein</fullName>
    </submittedName>
</protein>
<evidence type="ECO:0000313" key="2">
    <source>
        <dbReference type="Proteomes" id="UP000006659"/>
    </source>
</evidence>
<reference evidence="1 2" key="1">
    <citation type="journal article" date="2011" name="BMC Genomics">
        <title>Complete genome sequence of Corynebacterium variabile DSM 44702 isolated from the surface of smear-ripened cheeses and insights into cheese ripening and flavor generation.</title>
        <authorList>
            <person name="Schroeder J."/>
            <person name="Maus I."/>
            <person name="Trost E."/>
            <person name="Tauch A."/>
        </authorList>
    </citation>
    <scope>NUCLEOTIDE SEQUENCE [LARGE SCALE GENOMIC DNA]</scope>
    <source>
        <strain evidence="2">DSM 44702 / JCM 12073 / NCIMB 30131</strain>
    </source>
</reference>
<accession>G0H9T5</accession>